<protein>
    <recommendedName>
        <fullName evidence="1">Ubiquitin carboxyl-terminal hydrolase</fullName>
        <ecNumber evidence="1">3.4.19.12</ecNumber>
    </recommendedName>
</protein>
<dbReference type="GO" id="GO:0005829">
    <property type="term" value="C:cytosol"/>
    <property type="evidence" value="ECO:0007669"/>
    <property type="project" value="TreeGrafter"/>
</dbReference>
<evidence type="ECO:0000256" key="1">
    <source>
        <dbReference type="RuleBase" id="RU366025"/>
    </source>
</evidence>
<dbReference type="Pfam" id="PF00443">
    <property type="entry name" value="UCH"/>
    <property type="match status" value="1"/>
</dbReference>
<dbReference type="EC" id="3.4.19.12" evidence="1"/>
<dbReference type="InterPro" id="IPR001394">
    <property type="entry name" value="Peptidase_C19_UCH"/>
</dbReference>
<feature type="domain" description="USP" evidence="3">
    <location>
        <begin position="136"/>
        <end position="476"/>
    </location>
</feature>
<dbReference type="AlphaFoldDB" id="A0AB34K8Q8"/>
<dbReference type="InterPro" id="IPR038765">
    <property type="entry name" value="Papain-like_cys_pep_sf"/>
</dbReference>
<keyword evidence="5" id="KW-1185">Reference proteome</keyword>
<gene>
    <name evidence="4" type="ORF">AB1Y20_000215</name>
</gene>
<sequence>MLATSLSSTESEAPLITLILSDHCASDTPSRVTITLPADSPWASVHDAIGSLVHYLPGTFELRRPSADGGPCWRSRLDDVHAHTRRLMDDFAGSKCRLQIHGVDGGAPTPTSASASSPVALWRHPTPPQPNADGFTGLYNQGATCYLSSVLQSLYMTPELRLALYGCGLRDGVAVSLAKLFVSLQLSRRAAVDTKQLTAAFGWDAAAGFEQHDAQELLRLLFDVLETELQPTSEASALRRIYRGELCDYVQCKKCMYQAKKLSCFDDLSLAIRAFDEERTAYTSLEAALAAFLEPEELHGDNAYFCERCEAKQPALKGIRLTALPHVICFGLKRFDFDLATLARIKLHHKVALPSTLDMAAFLESSTVAKAPKRRQRTGLQPASPPTGSNSYVEGSMEADRGEHHRYELFSLLMHRGSALAGHYFAYIKDFHSQKWCKFDDSCVTCATDAQLLDAMGVDETPSGGASAYMCMYRRIGSDFPTVVTDEAIPDDLKRLVLEPQQPDEATSVLHSGQGSSSHAEATSSSQEEMVEATGGNIHKSSSDADSEVGSSTAPQAPPSVGSKLPRSGERILRIGHGAAR</sequence>
<dbReference type="PANTHER" id="PTHR24006:SF702">
    <property type="entry name" value="UBIQUITIN CARBOXYL-TERMINAL HYDROLASE 47"/>
    <property type="match status" value="1"/>
</dbReference>
<feature type="compositionally biased region" description="Low complexity" evidence="2">
    <location>
        <begin position="516"/>
        <end position="528"/>
    </location>
</feature>
<dbReference type="EMBL" id="JBGBPQ010000001">
    <property type="protein sequence ID" value="KAL1529261.1"/>
    <property type="molecule type" value="Genomic_DNA"/>
</dbReference>
<comment type="caution">
    <text evidence="4">The sequence shown here is derived from an EMBL/GenBank/DDBJ whole genome shotgun (WGS) entry which is preliminary data.</text>
</comment>
<dbReference type="GO" id="GO:0016579">
    <property type="term" value="P:protein deubiquitination"/>
    <property type="evidence" value="ECO:0007669"/>
    <property type="project" value="InterPro"/>
</dbReference>
<keyword evidence="1" id="KW-0645">Protease</keyword>
<dbReference type="PROSITE" id="PS50235">
    <property type="entry name" value="USP_3"/>
    <property type="match status" value="1"/>
</dbReference>
<comment type="similarity">
    <text evidence="1">Belongs to the peptidase C19 family.</text>
</comment>
<dbReference type="Proteomes" id="UP001515480">
    <property type="component" value="Unassembled WGS sequence"/>
</dbReference>
<dbReference type="InterPro" id="IPR050164">
    <property type="entry name" value="Peptidase_C19"/>
</dbReference>
<evidence type="ECO:0000259" key="3">
    <source>
        <dbReference type="PROSITE" id="PS50235"/>
    </source>
</evidence>
<evidence type="ECO:0000313" key="5">
    <source>
        <dbReference type="Proteomes" id="UP001515480"/>
    </source>
</evidence>
<keyword evidence="1" id="KW-0788">Thiol protease</keyword>
<dbReference type="GO" id="GO:0006508">
    <property type="term" value="P:proteolysis"/>
    <property type="evidence" value="ECO:0007669"/>
    <property type="project" value="UniProtKB-KW"/>
</dbReference>
<dbReference type="PROSITE" id="PS00973">
    <property type="entry name" value="USP_2"/>
    <property type="match status" value="1"/>
</dbReference>
<dbReference type="Gene3D" id="3.90.70.10">
    <property type="entry name" value="Cysteine proteinases"/>
    <property type="match status" value="1"/>
</dbReference>
<feature type="region of interest" description="Disordered" evidence="2">
    <location>
        <begin position="370"/>
        <end position="393"/>
    </location>
</feature>
<evidence type="ECO:0000313" key="4">
    <source>
        <dbReference type="EMBL" id="KAL1529261.1"/>
    </source>
</evidence>
<comment type="catalytic activity">
    <reaction evidence="1">
        <text>Thiol-dependent hydrolysis of ester, thioester, amide, peptide and isopeptide bonds formed by the C-terminal Gly of ubiquitin (a 76-residue protein attached to proteins as an intracellular targeting signal).</text>
        <dbReference type="EC" id="3.4.19.12"/>
    </reaction>
</comment>
<keyword evidence="1" id="KW-0378">Hydrolase</keyword>
<accession>A0AB34K8Q8</accession>
<keyword evidence="1" id="KW-0833">Ubl conjugation pathway</keyword>
<evidence type="ECO:0000256" key="2">
    <source>
        <dbReference type="SAM" id="MobiDB-lite"/>
    </source>
</evidence>
<organism evidence="4 5">
    <name type="scientific">Prymnesium parvum</name>
    <name type="common">Toxic golden alga</name>
    <dbReference type="NCBI Taxonomy" id="97485"/>
    <lineage>
        <taxon>Eukaryota</taxon>
        <taxon>Haptista</taxon>
        <taxon>Haptophyta</taxon>
        <taxon>Prymnesiophyceae</taxon>
        <taxon>Prymnesiales</taxon>
        <taxon>Prymnesiaceae</taxon>
        <taxon>Prymnesium</taxon>
    </lineage>
</organism>
<dbReference type="InterPro" id="IPR028889">
    <property type="entry name" value="USP"/>
</dbReference>
<dbReference type="SUPFAM" id="SSF54001">
    <property type="entry name" value="Cysteine proteinases"/>
    <property type="match status" value="1"/>
</dbReference>
<dbReference type="GO" id="GO:0005634">
    <property type="term" value="C:nucleus"/>
    <property type="evidence" value="ECO:0007669"/>
    <property type="project" value="TreeGrafter"/>
</dbReference>
<dbReference type="GO" id="GO:0004843">
    <property type="term" value="F:cysteine-type deubiquitinase activity"/>
    <property type="evidence" value="ECO:0007669"/>
    <property type="project" value="UniProtKB-UniRule"/>
</dbReference>
<dbReference type="PANTHER" id="PTHR24006">
    <property type="entry name" value="UBIQUITIN CARBOXYL-TERMINAL HYDROLASE"/>
    <property type="match status" value="1"/>
</dbReference>
<feature type="region of interest" description="Disordered" evidence="2">
    <location>
        <begin position="504"/>
        <end position="581"/>
    </location>
</feature>
<dbReference type="InterPro" id="IPR018200">
    <property type="entry name" value="USP_CS"/>
</dbReference>
<name>A0AB34K8Q8_PRYPA</name>
<proteinExistence type="inferred from homology"/>
<feature type="compositionally biased region" description="Polar residues" evidence="2">
    <location>
        <begin position="378"/>
        <end position="393"/>
    </location>
</feature>
<dbReference type="PROSITE" id="PS00972">
    <property type="entry name" value="USP_1"/>
    <property type="match status" value="1"/>
</dbReference>
<reference evidence="4 5" key="1">
    <citation type="journal article" date="2024" name="Science">
        <title>Giant polyketide synthase enzymes in the biosynthesis of giant marine polyether toxins.</title>
        <authorList>
            <person name="Fallon T.R."/>
            <person name="Shende V.V."/>
            <person name="Wierzbicki I.H."/>
            <person name="Pendleton A.L."/>
            <person name="Watervoot N.F."/>
            <person name="Auber R.P."/>
            <person name="Gonzalez D.J."/>
            <person name="Wisecaver J.H."/>
            <person name="Moore B.S."/>
        </authorList>
    </citation>
    <scope>NUCLEOTIDE SEQUENCE [LARGE SCALE GENOMIC DNA]</scope>
    <source>
        <strain evidence="4 5">12B1</strain>
    </source>
</reference>